<gene>
    <name evidence="2" type="ORF">SV7mr_35760</name>
</gene>
<dbReference type="Proteomes" id="UP000315003">
    <property type="component" value="Chromosome"/>
</dbReference>
<dbReference type="EMBL" id="CP036272">
    <property type="protein sequence ID" value="QDT61046.1"/>
    <property type="molecule type" value="Genomic_DNA"/>
</dbReference>
<name>A0A517SY21_9BACT</name>
<proteinExistence type="predicted"/>
<keyword evidence="1" id="KW-1133">Transmembrane helix</keyword>
<evidence type="ECO:0000313" key="2">
    <source>
        <dbReference type="EMBL" id="QDT61046.1"/>
    </source>
</evidence>
<evidence type="ECO:0000313" key="3">
    <source>
        <dbReference type="Proteomes" id="UP000315003"/>
    </source>
</evidence>
<dbReference type="RefSeq" id="WP_419187497.1">
    <property type="nucleotide sequence ID" value="NZ_CP036272.1"/>
</dbReference>
<dbReference type="AlphaFoldDB" id="A0A517SY21"/>
<feature type="transmembrane region" description="Helical" evidence="1">
    <location>
        <begin position="37"/>
        <end position="58"/>
    </location>
</feature>
<keyword evidence="1" id="KW-0472">Membrane</keyword>
<accession>A0A517SY21</accession>
<feature type="transmembrane region" description="Helical" evidence="1">
    <location>
        <begin position="6"/>
        <end position="25"/>
    </location>
</feature>
<reference evidence="2 3" key="1">
    <citation type="submission" date="2019-02" db="EMBL/GenBank/DDBJ databases">
        <title>Deep-cultivation of Planctomycetes and their phenomic and genomic characterization uncovers novel biology.</title>
        <authorList>
            <person name="Wiegand S."/>
            <person name="Jogler M."/>
            <person name="Boedeker C."/>
            <person name="Pinto D."/>
            <person name="Vollmers J."/>
            <person name="Rivas-Marin E."/>
            <person name="Kohn T."/>
            <person name="Peeters S.H."/>
            <person name="Heuer A."/>
            <person name="Rast P."/>
            <person name="Oberbeckmann S."/>
            <person name="Bunk B."/>
            <person name="Jeske O."/>
            <person name="Meyerdierks A."/>
            <person name="Storesund J.E."/>
            <person name="Kallscheuer N."/>
            <person name="Luecker S."/>
            <person name="Lage O.M."/>
            <person name="Pohl T."/>
            <person name="Merkel B.J."/>
            <person name="Hornburger P."/>
            <person name="Mueller R.-W."/>
            <person name="Bruemmer F."/>
            <person name="Labrenz M."/>
            <person name="Spormann A.M."/>
            <person name="Op den Camp H."/>
            <person name="Overmann J."/>
            <person name="Amann R."/>
            <person name="Jetten M.S.M."/>
            <person name="Mascher T."/>
            <person name="Medema M.H."/>
            <person name="Devos D.P."/>
            <person name="Kaster A.-K."/>
            <person name="Ovreas L."/>
            <person name="Rohde M."/>
            <person name="Galperin M.Y."/>
            <person name="Jogler C."/>
        </authorList>
    </citation>
    <scope>NUCLEOTIDE SEQUENCE [LARGE SCALE GENOMIC DNA]</scope>
    <source>
        <strain evidence="2 3">SV_7m_r</strain>
    </source>
</reference>
<keyword evidence="1" id="KW-0812">Transmembrane</keyword>
<protein>
    <submittedName>
        <fullName evidence="2">Uncharacterized protein</fullName>
    </submittedName>
</protein>
<evidence type="ECO:0000256" key="1">
    <source>
        <dbReference type="SAM" id="Phobius"/>
    </source>
</evidence>
<feature type="transmembrane region" description="Helical" evidence="1">
    <location>
        <begin position="64"/>
        <end position="82"/>
    </location>
</feature>
<organism evidence="2 3">
    <name type="scientific">Stieleria bergensis</name>
    <dbReference type="NCBI Taxonomy" id="2528025"/>
    <lineage>
        <taxon>Bacteria</taxon>
        <taxon>Pseudomonadati</taxon>
        <taxon>Planctomycetota</taxon>
        <taxon>Planctomycetia</taxon>
        <taxon>Pirellulales</taxon>
        <taxon>Pirellulaceae</taxon>
        <taxon>Stieleria</taxon>
    </lineage>
</organism>
<sequence length="100" mass="10936">MISSPILLAILHAAIIPTIGIWALLATKLMVGNRLRWAERCFMGILLTVSLATLHAVMTDDANVWFVHMLTLALMVLGQFLVPSRHNLHAVSDRPVGGVI</sequence>
<keyword evidence="3" id="KW-1185">Reference proteome</keyword>